<keyword evidence="4" id="KW-1185">Reference proteome</keyword>
<dbReference type="InterPro" id="IPR003781">
    <property type="entry name" value="CoA-bd"/>
</dbReference>
<proteinExistence type="predicted"/>
<evidence type="ECO:0000256" key="1">
    <source>
        <dbReference type="ARBA" id="ARBA00022532"/>
    </source>
</evidence>
<evidence type="ECO:0000259" key="2">
    <source>
        <dbReference type="SMART" id="SM00881"/>
    </source>
</evidence>
<dbReference type="InterPro" id="IPR036291">
    <property type="entry name" value="NAD(P)-bd_dom_sf"/>
</dbReference>
<dbReference type="Pfam" id="PF13607">
    <property type="entry name" value="Succ_CoA_lig"/>
    <property type="match status" value="1"/>
</dbReference>
<dbReference type="Proteomes" id="UP000297966">
    <property type="component" value="Unassembled WGS sequence"/>
</dbReference>
<dbReference type="Gene3D" id="3.40.50.720">
    <property type="entry name" value="NAD(P)-binding Rossmann-like Domain"/>
    <property type="match status" value="1"/>
</dbReference>
<keyword evidence="1" id="KW-0816">Tricarboxylic acid cycle</keyword>
<evidence type="ECO:0000313" key="4">
    <source>
        <dbReference type="Proteomes" id="UP000297966"/>
    </source>
</evidence>
<dbReference type="InterPro" id="IPR016102">
    <property type="entry name" value="Succinyl-CoA_synth-like"/>
</dbReference>
<dbReference type="PANTHER" id="PTHR42793">
    <property type="entry name" value="COA BINDING DOMAIN CONTAINING PROTEIN"/>
    <property type="match status" value="1"/>
</dbReference>
<dbReference type="InterPro" id="IPR043938">
    <property type="entry name" value="Ligase_CoA_dom"/>
</dbReference>
<dbReference type="EMBL" id="SPQT01000007">
    <property type="protein sequence ID" value="TFV47702.1"/>
    <property type="molecule type" value="Genomic_DNA"/>
</dbReference>
<name>A0A4Y9LXT2_9BRAD</name>
<feature type="domain" description="CoA-binding" evidence="2">
    <location>
        <begin position="20"/>
        <end position="116"/>
    </location>
</feature>
<comment type="caution">
    <text evidence="3">The sequence shown here is derived from an EMBL/GenBank/DDBJ whole genome shotgun (WGS) entry which is preliminary data.</text>
</comment>
<protein>
    <recommendedName>
        <fullName evidence="2">CoA-binding domain-containing protein</fullName>
    </recommendedName>
</protein>
<dbReference type="InterPro" id="IPR032875">
    <property type="entry name" value="Succ_CoA_lig_flav_dom"/>
</dbReference>
<dbReference type="GO" id="GO:0043758">
    <property type="term" value="F:acetate-CoA ligase (ADP-forming) activity"/>
    <property type="evidence" value="ECO:0007669"/>
    <property type="project" value="InterPro"/>
</dbReference>
<dbReference type="Pfam" id="PF19045">
    <property type="entry name" value="Ligase_CoA_2"/>
    <property type="match status" value="1"/>
</dbReference>
<dbReference type="AlphaFoldDB" id="A0A4Y9LXT2"/>
<evidence type="ECO:0000313" key="3">
    <source>
        <dbReference type="EMBL" id="TFV47702.1"/>
    </source>
</evidence>
<dbReference type="PANTHER" id="PTHR42793:SF1">
    <property type="entry name" value="PEPTIDYL-LYSINE N-ACETYLTRANSFERASE PATZ"/>
    <property type="match status" value="1"/>
</dbReference>
<accession>A0A4Y9LXT2</accession>
<dbReference type="GO" id="GO:0006099">
    <property type="term" value="P:tricarboxylic acid cycle"/>
    <property type="evidence" value="ECO:0007669"/>
    <property type="project" value="UniProtKB-KW"/>
</dbReference>
<dbReference type="SMART" id="SM00881">
    <property type="entry name" value="CoA_binding"/>
    <property type="match status" value="1"/>
</dbReference>
<dbReference type="Gene3D" id="3.40.50.261">
    <property type="entry name" value="Succinyl-CoA synthetase domains"/>
    <property type="match status" value="2"/>
</dbReference>
<dbReference type="Pfam" id="PF13380">
    <property type="entry name" value="CoA_binding_2"/>
    <property type="match status" value="1"/>
</dbReference>
<reference evidence="3 4" key="1">
    <citation type="submission" date="2019-03" db="EMBL/GenBank/DDBJ databases">
        <title>Bradyrhizobium diversity isolated from nodules of Chamaecrista fasciculata.</title>
        <authorList>
            <person name="Klepa M.S."/>
            <person name="Urquiaga M.O."/>
            <person name="Hungria M."/>
            <person name="Delamuta J.R."/>
        </authorList>
    </citation>
    <scope>NUCLEOTIDE SEQUENCE [LARGE SCALE GENOMIC DNA]</scope>
    <source>
        <strain evidence="3 4">CNPSo 3448</strain>
    </source>
</reference>
<organism evidence="3 4">
    <name type="scientific">Bradyrhizobium niftali</name>
    <dbReference type="NCBI Taxonomy" id="2560055"/>
    <lineage>
        <taxon>Bacteria</taxon>
        <taxon>Pseudomonadati</taxon>
        <taxon>Pseudomonadota</taxon>
        <taxon>Alphaproteobacteria</taxon>
        <taxon>Hyphomicrobiales</taxon>
        <taxon>Nitrobacteraceae</taxon>
        <taxon>Bradyrhizobium</taxon>
    </lineage>
</organism>
<dbReference type="OrthoDB" id="9807426at2"/>
<dbReference type="SUPFAM" id="SSF52210">
    <property type="entry name" value="Succinyl-CoA synthetase domains"/>
    <property type="match status" value="2"/>
</dbReference>
<dbReference type="SUPFAM" id="SSF51735">
    <property type="entry name" value="NAD(P)-binding Rossmann-fold domains"/>
    <property type="match status" value="1"/>
</dbReference>
<sequence>MDSPLNEILRPSDAASIAAFLAPRSIAVIGAAPAEQRSIRGMLLRVLRRAGFTGRIAPVNPSYREVNGLRCYPAIGAVKFPIDLAIIALPAELVCDVVEQCVAAGVRAAIVISSGFAEESVAKAERQLRLSDIARRTGIRICGPNCEGFYNVAGCVAATFSAAAEPSLSGSTRNAAGGRVAIVAQSGGLGFSLFSRGRAAGLEIGHVVTTGNECDLTAVDFITHFAGDPGCAAIIAYLEEVRDFERFAAAAGRAQAAGKPVIVIKIGRSEAGRRAAVAHTASDTGVATDFDAMFAATGVIAVADPDDAVAAALGRLTNPVAAGRRVGIVTTAGGAGTVLSECLTEAGFSVPVLDQKLQARLRPTFPSYGSAANPIDVTAQGIFTGGVLQSLEVLLDGEDVDSIVLSLSLSNERSISLDVAALSALRARRSKPVLIYSYTLLSPFAREALSTAGFAVFERARDLVVAMRALSTAGHDDRASAFDSGAMAS</sequence>
<gene>
    <name evidence="3" type="ORF">E4K65_15840</name>
</gene>